<dbReference type="Gene3D" id="2.130.10.130">
    <property type="entry name" value="Integrin alpha, N-terminal"/>
    <property type="match status" value="2"/>
</dbReference>
<protein>
    <submittedName>
        <fullName evidence="2">Uncharacterized protein</fullName>
    </submittedName>
</protein>
<keyword evidence="1" id="KW-0812">Transmembrane</keyword>
<evidence type="ECO:0000313" key="2">
    <source>
        <dbReference type="EMBL" id="CAJ1897025.1"/>
    </source>
</evidence>
<dbReference type="SUPFAM" id="SSF101908">
    <property type="entry name" value="Putative isomerase YbhE"/>
    <property type="match status" value="1"/>
</dbReference>
<gene>
    <name evidence="2" type="ORF">CYCCA115_LOCUS214</name>
</gene>
<dbReference type="EMBL" id="CAKOGP040000001">
    <property type="protein sequence ID" value="CAJ1897025.1"/>
    <property type="molecule type" value="Genomic_DNA"/>
</dbReference>
<organism evidence="2 3">
    <name type="scientific">Cylindrotheca closterium</name>
    <dbReference type="NCBI Taxonomy" id="2856"/>
    <lineage>
        <taxon>Eukaryota</taxon>
        <taxon>Sar</taxon>
        <taxon>Stramenopiles</taxon>
        <taxon>Ochrophyta</taxon>
        <taxon>Bacillariophyta</taxon>
        <taxon>Bacillariophyceae</taxon>
        <taxon>Bacillariophycidae</taxon>
        <taxon>Bacillariales</taxon>
        <taxon>Bacillariaceae</taxon>
        <taxon>Cylindrotheca</taxon>
    </lineage>
</organism>
<dbReference type="InterPro" id="IPR011043">
    <property type="entry name" value="Gal_Oxase/kelch_b-propeller"/>
</dbReference>
<dbReference type="PANTHER" id="PTHR36220:SF1">
    <property type="entry name" value="GAMMA TUBULIN COMPLEX COMPONENT C-TERMINAL DOMAIN-CONTAINING PROTEIN"/>
    <property type="match status" value="1"/>
</dbReference>
<dbReference type="PANTHER" id="PTHR36220">
    <property type="entry name" value="UNNAMED PRODUCT"/>
    <property type="match status" value="1"/>
</dbReference>
<sequence length="1045" mass="112442">MNTEQTSPEHLVVFDYDTEAASQPTLPARSHDNRIVKDTKDSAPEKSNFRGTLSCAILVLLVLAATAVAVWFVMDDSRSQKQEQIQPAQSDGFTSVKSLSSVGPALEISGIKPLSICMGDCDEDSDCGPGLMCFQRNAYESVPGCFGGANDESRTDYCIPVELPHLVISETFPLGLCEGDCDSNDDCDHDLVCYQRSGFQDVPGCSGGSLDGSRTDYCVPRSLVPETYLISLGEKLVGNPDDNFGSAVSLSQTEPLLMAVGAVDRGSTGYVSIYKLEADDAWVLAATIPGDEVGSDFGRSVSMSWDGKYVAVGMPESKDSGRVKVFQLSMTNSNEISWNQAGNEIPLGPSEEYGGYAVSLSKDGSILAVTERYSFFTLQRTDYGDWVMLGSKVTVGSFGGDSISLSGDGSRVAVNVKPDDMYPPDGYGRVYEFSGTEWTQVGKNLGDLTIYDSFGLDNIDLTSTSLSGDGTTVVMSCIDRRTENSYVRVYRDMGDSEWVPMGDPILGKLNEYAPASKVEISKDGAVVAIGDYELGRLRLYEYDSRVSHWILVGEVHAENEDDQLGISLSLAGGRAEAYLAIGGPNKKHILGNPGFVDTYKTTFSIRPDPTTAPSSAPTEWIDGSSRDSFLFSHGPEYVWSGRKNGNSNDGIAGNSVALSGDGKVFAYGSSSEAWPNRVVIHEDDSEGGRDPRPHVSGSQLGDEFGYSIALSSDGLVMAVGIPNSDVGTVEGAGSVKVYLYDHMTKTWTQMGGDIVGSLLKESGRFGHSVSLNSNGEILAIGAPSLTAVSTFRFDNNEWVKMGDDITVSEDKFSWHGWSISLSSDGLVLAAGGPTNEENWDEAGACRIYEFVNSNWQQRGHPILGEQRHGLLGTSVSLSGDGNIVAIGAINYQLPEAYINKEEDVYHNGQKAGAVLVFEYSPEGNWKRLGKPIFGNAAYDRSGMSVSLTKDGKKLAVGAPEHGEGGQVRLFAFDKDHLYWDQIGDAKRYDSLDDAGKNGGFGTSVALVDCYDGLRMMVGAPRARARYGEMLGLTPKYVGEVSIYDE</sequence>
<dbReference type="Proteomes" id="UP001295423">
    <property type="component" value="Unassembled WGS sequence"/>
</dbReference>
<keyword evidence="3" id="KW-1185">Reference proteome</keyword>
<evidence type="ECO:0000256" key="1">
    <source>
        <dbReference type="SAM" id="Phobius"/>
    </source>
</evidence>
<name>A0AAD2CBT0_9STRA</name>
<keyword evidence="1" id="KW-0472">Membrane</keyword>
<evidence type="ECO:0000313" key="3">
    <source>
        <dbReference type="Proteomes" id="UP001295423"/>
    </source>
</evidence>
<proteinExistence type="predicted"/>
<reference evidence="2" key="1">
    <citation type="submission" date="2023-08" db="EMBL/GenBank/DDBJ databases">
        <authorList>
            <person name="Audoor S."/>
            <person name="Bilcke G."/>
        </authorList>
    </citation>
    <scope>NUCLEOTIDE SEQUENCE</scope>
</reference>
<dbReference type="InterPro" id="IPR028994">
    <property type="entry name" value="Integrin_alpha_N"/>
</dbReference>
<dbReference type="AlphaFoldDB" id="A0AAD2CBT0"/>
<feature type="transmembrane region" description="Helical" evidence="1">
    <location>
        <begin position="53"/>
        <end position="74"/>
    </location>
</feature>
<dbReference type="SUPFAM" id="SSF50965">
    <property type="entry name" value="Galactose oxidase, central domain"/>
    <property type="match status" value="1"/>
</dbReference>
<keyword evidence="1" id="KW-1133">Transmembrane helix</keyword>
<accession>A0AAD2CBT0</accession>
<comment type="caution">
    <text evidence="2">The sequence shown here is derived from an EMBL/GenBank/DDBJ whole genome shotgun (WGS) entry which is preliminary data.</text>
</comment>